<evidence type="ECO:0000313" key="2">
    <source>
        <dbReference type="EMBL" id="MDH6284572.1"/>
    </source>
</evidence>
<name>A0ABT6MJV3_9NOCA</name>
<sequence>MRIMSIPVFMTAAERLRIIARQATPGPYQRSKMVPGALRCVDAADGGEQHLAFGIARKEDFRLLVGADPEAFELLASALEQVAASDSAAPALADYVAYLSRKMGLKLPEVDFGAPAAPPAEPAPVAAAAPTQPTVAPAAESAPVAPAPVVPPATPVPAADPAPVIVPPAAEVAPPAAVTASAPAATPAPVFDAADL</sequence>
<feature type="region of interest" description="Disordered" evidence="1">
    <location>
        <begin position="118"/>
        <end position="140"/>
    </location>
</feature>
<dbReference type="EMBL" id="JARXVC010000024">
    <property type="protein sequence ID" value="MDH6284572.1"/>
    <property type="molecule type" value="Genomic_DNA"/>
</dbReference>
<keyword evidence="3" id="KW-1185">Reference proteome</keyword>
<gene>
    <name evidence="2" type="ORF">M2280_005833</name>
</gene>
<comment type="caution">
    <text evidence="2">The sequence shown here is derived from an EMBL/GenBank/DDBJ whole genome shotgun (WGS) entry which is preliminary data.</text>
</comment>
<dbReference type="Proteomes" id="UP001160334">
    <property type="component" value="Unassembled WGS sequence"/>
</dbReference>
<evidence type="ECO:0000313" key="3">
    <source>
        <dbReference type="Proteomes" id="UP001160334"/>
    </source>
</evidence>
<evidence type="ECO:0000256" key="1">
    <source>
        <dbReference type="SAM" id="MobiDB-lite"/>
    </source>
</evidence>
<reference evidence="2 3" key="1">
    <citation type="submission" date="2023-04" db="EMBL/GenBank/DDBJ databases">
        <title>Forest soil microbial communities from Buena Vista Peninsula, Colon Province, Panama.</title>
        <authorList>
            <person name="Bouskill N."/>
        </authorList>
    </citation>
    <scope>NUCLEOTIDE SEQUENCE [LARGE SCALE GENOMIC DNA]</scope>
    <source>
        <strain evidence="2 3">CFH S0262</strain>
    </source>
</reference>
<protein>
    <recommendedName>
        <fullName evidence="4">Internal scaffolding protein</fullName>
    </recommendedName>
</protein>
<evidence type="ECO:0008006" key="4">
    <source>
        <dbReference type="Google" id="ProtNLM"/>
    </source>
</evidence>
<accession>A0ABT6MJV3</accession>
<organism evidence="2 3">
    <name type="scientific">Prescottella agglutinans</name>
    <dbReference type="NCBI Taxonomy" id="1644129"/>
    <lineage>
        <taxon>Bacteria</taxon>
        <taxon>Bacillati</taxon>
        <taxon>Actinomycetota</taxon>
        <taxon>Actinomycetes</taxon>
        <taxon>Mycobacteriales</taxon>
        <taxon>Nocardiaceae</taxon>
        <taxon>Prescottella</taxon>
    </lineage>
</organism>
<proteinExistence type="predicted"/>
<dbReference type="RefSeq" id="WP_280763788.1">
    <property type="nucleotide sequence ID" value="NZ_JARXVC010000024.1"/>
</dbReference>
<feature type="compositionally biased region" description="Low complexity" evidence="1">
    <location>
        <begin position="123"/>
        <end position="140"/>
    </location>
</feature>